<feature type="non-terminal residue" evidence="2">
    <location>
        <position position="1"/>
    </location>
</feature>
<evidence type="ECO:0000313" key="2">
    <source>
        <dbReference type="EMBL" id="JAC63244.1"/>
    </source>
</evidence>
<name>A0A061QXR0_9CHLO</name>
<accession>A0A061QXR0</accession>
<protein>
    <submittedName>
        <fullName evidence="2">Uncharacterized protein</fullName>
    </submittedName>
</protein>
<proteinExistence type="predicted"/>
<feature type="region of interest" description="Disordered" evidence="1">
    <location>
        <begin position="1"/>
        <end position="22"/>
    </location>
</feature>
<organism evidence="2">
    <name type="scientific">Tetraselmis sp. GSL018</name>
    <dbReference type="NCBI Taxonomy" id="582737"/>
    <lineage>
        <taxon>Eukaryota</taxon>
        <taxon>Viridiplantae</taxon>
        <taxon>Chlorophyta</taxon>
        <taxon>core chlorophytes</taxon>
        <taxon>Chlorodendrophyceae</taxon>
        <taxon>Chlorodendrales</taxon>
        <taxon>Chlorodendraceae</taxon>
        <taxon>Tetraselmis</taxon>
    </lineage>
</organism>
<dbReference type="EMBL" id="GBEZ01023658">
    <property type="protein sequence ID" value="JAC63244.1"/>
    <property type="molecule type" value="Transcribed_RNA"/>
</dbReference>
<dbReference type="AlphaFoldDB" id="A0A061QXR0"/>
<reference evidence="2" key="1">
    <citation type="submission" date="2014-05" db="EMBL/GenBank/DDBJ databases">
        <title>The transcriptome of the halophilic microalga Tetraselmis sp. GSL018 isolated from the Great Salt Lake, Utah.</title>
        <authorList>
            <person name="Jinkerson R.E."/>
            <person name="D'Adamo S."/>
            <person name="Posewitz M.C."/>
        </authorList>
    </citation>
    <scope>NUCLEOTIDE SEQUENCE</scope>
    <source>
        <strain evidence="2">GSL018</strain>
    </source>
</reference>
<evidence type="ECO:0000256" key="1">
    <source>
        <dbReference type="SAM" id="MobiDB-lite"/>
    </source>
</evidence>
<sequence>VQVRARPSPSGGPSRSCLPHRGGRPSTFSMASLVSALHVVLTWDPFAESWKSAFDCYMGLGLQGIPDSEARSTMSD</sequence>
<feature type="non-terminal residue" evidence="2">
    <location>
        <position position="76"/>
    </location>
</feature>
<feature type="compositionally biased region" description="Low complexity" evidence="1">
    <location>
        <begin position="1"/>
        <end position="16"/>
    </location>
</feature>
<gene>
    <name evidence="2" type="ORF">TSPGSL018_21117</name>
</gene>